<sequence length="539" mass="62773">MQNNFIKDFVADGELYLKPKGLNFAEAVKETLNELPYNVSISENGAIGYKSSGHVLVDINYMTSSLRKKTDKELINLFQAAYYENPMYAWKWLFFLRDIRGGMGERDTFHRIIKYMADFRPHEMTLFIPYIAEYGRYDDTWVLLDTQLNSIVIKMINAQLQEDIKNYTEDKPISLLAKWLPKRNAESHISRHYARLIIEGLELDDKTYNRMLVKLRKKLNLVETFMCANQWSAIDYNSVPSKANLLYRNAFLKHDPERRQQYLEDLANGKEGVKINASTNFPHDIVHQYVTVDGYGWSYKLKKYDETLEQLWKNQKDTIQSAENIMVIQDGSGSMYQPIDRNSSVQAEEVATALSIYFAERCSGQFNNKFMTFGNRPRFVDISNCQNLKEKIQITLKNTDCSNTNIERVFQLLLDTAVKNNMKQSDLPNTLLMISDMEFDCMTSGRTDKAMFDEFAKEYERYGYKLPRLVFWNICSRTGTIPVRENANGVALVSGYSVNIMNMVLSNELDPYKCLLKQLNTERYQIIEDRFKELEGKSK</sequence>
<feature type="domain" description="DUF2828" evidence="1">
    <location>
        <begin position="43"/>
        <end position="125"/>
    </location>
</feature>
<evidence type="ECO:0000259" key="2">
    <source>
        <dbReference type="Pfam" id="PF25043"/>
    </source>
</evidence>
<dbReference type="Pfam" id="PF11443">
    <property type="entry name" value="DUF2828"/>
    <property type="match status" value="2"/>
</dbReference>
<dbReference type="PIRSF" id="PIRSF015417">
    <property type="entry name" value="T31B5_30_vWA"/>
    <property type="match status" value="1"/>
</dbReference>
<dbReference type="EMBL" id="ABYU02000016">
    <property type="protein sequence ID" value="EEX21850.1"/>
    <property type="molecule type" value="Genomic_DNA"/>
</dbReference>
<dbReference type="AlphaFoldDB" id="C9L7V5"/>
<dbReference type="InterPro" id="IPR036465">
    <property type="entry name" value="vWFA_dom_sf"/>
</dbReference>
<dbReference type="RefSeq" id="WP_003020671.1">
    <property type="nucleotide sequence ID" value="NZ_CP022413.2"/>
</dbReference>
<dbReference type="InterPro" id="IPR011205">
    <property type="entry name" value="UCP015417_vWA"/>
</dbReference>
<evidence type="ECO:0000313" key="4">
    <source>
        <dbReference type="Proteomes" id="UP000003755"/>
    </source>
</evidence>
<organism evidence="3 4">
    <name type="scientific">Blautia hansenii DSM 20583</name>
    <dbReference type="NCBI Taxonomy" id="537007"/>
    <lineage>
        <taxon>Bacteria</taxon>
        <taxon>Bacillati</taxon>
        <taxon>Bacillota</taxon>
        <taxon>Clostridia</taxon>
        <taxon>Lachnospirales</taxon>
        <taxon>Lachnospiraceae</taxon>
        <taxon>Blautia</taxon>
    </lineage>
</organism>
<evidence type="ECO:0000259" key="1">
    <source>
        <dbReference type="Pfam" id="PF11443"/>
    </source>
</evidence>
<name>C9L7V5_BLAHA</name>
<keyword evidence="4" id="KW-1185">Reference proteome</keyword>
<dbReference type="Gene3D" id="3.40.50.410">
    <property type="entry name" value="von Willebrand factor, type A domain"/>
    <property type="match status" value="1"/>
</dbReference>
<dbReference type="Proteomes" id="UP000003755">
    <property type="component" value="Unassembled WGS sequence"/>
</dbReference>
<proteinExistence type="predicted"/>
<dbReference type="PANTHER" id="PTHR31373:SF27">
    <property type="entry name" value="TROVE DOMAIN-CONTAINING PROTEIN"/>
    <property type="match status" value="1"/>
</dbReference>
<dbReference type="SUPFAM" id="SSF53300">
    <property type="entry name" value="vWA-like"/>
    <property type="match status" value="1"/>
</dbReference>
<gene>
    <name evidence="3" type="ORF">BLAHAN_05478</name>
</gene>
<evidence type="ECO:0008006" key="5">
    <source>
        <dbReference type="Google" id="ProtNLM"/>
    </source>
</evidence>
<evidence type="ECO:0000313" key="3">
    <source>
        <dbReference type="EMBL" id="EEX21850.1"/>
    </source>
</evidence>
<protein>
    <recommendedName>
        <fullName evidence="5">DUF2828 family protein</fullName>
    </recommendedName>
</protein>
<feature type="domain" description="DUF7788" evidence="2">
    <location>
        <begin position="326"/>
        <end position="508"/>
    </location>
</feature>
<dbReference type="STRING" id="537007.BLAHAN_05478"/>
<dbReference type="HOGENOM" id="CLU_011744_1_2_9"/>
<dbReference type="Pfam" id="PF25043">
    <property type="entry name" value="DUF7788"/>
    <property type="match status" value="1"/>
</dbReference>
<dbReference type="InterPro" id="IPR056690">
    <property type="entry name" value="DUF7788"/>
</dbReference>
<reference evidence="3" key="1">
    <citation type="submission" date="2009-09" db="EMBL/GenBank/DDBJ databases">
        <authorList>
            <person name="Weinstock G."/>
            <person name="Sodergren E."/>
            <person name="Clifton S."/>
            <person name="Fulton L."/>
            <person name="Fulton B."/>
            <person name="Courtney L."/>
            <person name="Fronick C."/>
            <person name="Harrison M."/>
            <person name="Strong C."/>
            <person name="Farmer C."/>
            <person name="Delahaunty K."/>
            <person name="Markovic C."/>
            <person name="Hall O."/>
            <person name="Minx P."/>
            <person name="Tomlinson C."/>
            <person name="Mitreva M."/>
            <person name="Nelson J."/>
            <person name="Hou S."/>
            <person name="Wollam A."/>
            <person name="Pepin K.H."/>
            <person name="Johnson M."/>
            <person name="Bhonagiri V."/>
            <person name="Nash W.E."/>
            <person name="Warren W."/>
            <person name="Chinwalla A."/>
            <person name="Mardis E.R."/>
            <person name="Wilson R.K."/>
        </authorList>
    </citation>
    <scope>NUCLEOTIDE SEQUENCE [LARGE SCALE GENOMIC DNA]</scope>
    <source>
        <strain evidence="3">DSM 20583</strain>
    </source>
</reference>
<dbReference type="KEGG" id="bhan:CGC63_09340"/>
<dbReference type="eggNOG" id="COG2304">
    <property type="taxonomic scope" value="Bacteria"/>
</dbReference>
<comment type="caution">
    <text evidence="3">The sequence shown here is derived from an EMBL/GenBank/DDBJ whole genome shotgun (WGS) entry which is preliminary data.</text>
</comment>
<feature type="domain" description="DUF2828" evidence="1">
    <location>
        <begin position="209"/>
        <end position="312"/>
    </location>
</feature>
<dbReference type="PANTHER" id="PTHR31373">
    <property type="entry name" value="OS06G0652100 PROTEIN"/>
    <property type="match status" value="1"/>
</dbReference>
<accession>C9L7V5</accession>
<dbReference type="InterPro" id="IPR058580">
    <property type="entry name" value="DUF2828"/>
</dbReference>